<name>A0ABU0BK87_9HYPH</name>
<evidence type="ECO:0000256" key="1">
    <source>
        <dbReference type="SAM" id="Phobius"/>
    </source>
</evidence>
<sequence>MDSGSLVAICLAVLAGIGVWFAYWHGEYRGRRDD</sequence>
<proteinExistence type="predicted"/>
<gene>
    <name evidence="2" type="ORF">QO002_000234</name>
</gene>
<evidence type="ECO:0000313" key="2">
    <source>
        <dbReference type="EMBL" id="MDQ0318096.1"/>
    </source>
</evidence>
<reference evidence="2 3" key="1">
    <citation type="submission" date="2023-07" db="EMBL/GenBank/DDBJ databases">
        <title>Genomic Encyclopedia of Type Strains, Phase IV (KMG-IV): sequencing the most valuable type-strain genomes for metagenomic binning, comparative biology and taxonomic classification.</title>
        <authorList>
            <person name="Goeker M."/>
        </authorList>
    </citation>
    <scope>NUCLEOTIDE SEQUENCE [LARGE SCALE GENOMIC DNA]</scope>
    <source>
        <strain evidence="2 3">DSM 1112</strain>
    </source>
</reference>
<protein>
    <submittedName>
        <fullName evidence="2">ABC-type transporter Mla subunit MlaD</fullName>
    </submittedName>
</protein>
<keyword evidence="3" id="KW-1185">Reference proteome</keyword>
<accession>A0ABU0BK87</accession>
<organism evidence="2 3">
    <name type="scientific">Pararhizobium capsulatum DSM 1112</name>
    <dbReference type="NCBI Taxonomy" id="1121113"/>
    <lineage>
        <taxon>Bacteria</taxon>
        <taxon>Pseudomonadati</taxon>
        <taxon>Pseudomonadota</taxon>
        <taxon>Alphaproteobacteria</taxon>
        <taxon>Hyphomicrobiales</taxon>
        <taxon>Rhizobiaceae</taxon>
        <taxon>Rhizobium/Agrobacterium group</taxon>
        <taxon>Pararhizobium</taxon>
    </lineage>
</organism>
<keyword evidence="1" id="KW-1133">Transmembrane helix</keyword>
<dbReference type="EMBL" id="JAUSVF010000001">
    <property type="protein sequence ID" value="MDQ0318096.1"/>
    <property type="molecule type" value="Genomic_DNA"/>
</dbReference>
<evidence type="ECO:0000313" key="3">
    <source>
        <dbReference type="Proteomes" id="UP001230207"/>
    </source>
</evidence>
<keyword evidence="1" id="KW-0472">Membrane</keyword>
<feature type="transmembrane region" description="Helical" evidence="1">
    <location>
        <begin position="6"/>
        <end position="24"/>
    </location>
</feature>
<comment type="caution">
    <text evidence="2">The sequence shown here is derived from an EMBL/GenBank/DDBJ whole genome shotgun (WGS) entry which is preliminary data.</text>
</comment>
<keyword evidence="1" id="KW-0812">Transmembrane</keyword>
<dbReference type="Proteomes" id="UP001230207">
    <property type="component" value="Unassembled WGS sequence"/>
</dbReference>